<name>A0A1I1HKS1_9BACT</name>
<sequence length="151" mass="17119">MLVGYEWHLSKLFKQGADLWLNTPKLTREASGTSGMTAAMNGAINCSTNDGWIPEFARNGINSFVLPEADLTWPAHEQDAFDADNLFTLLETIILPMYYEKPDQWLRILRASMGDILLYFDFNRMATEYYEKLYSLPQESAILAEPLPACG</sequence>
<dbReference type="SUPFAM" id="SSF53756">
    <property type="entry name" value="UDP-Glycosyltransferase/glycogen phosphorylase"/>
    <property type="match status" value="1"/>
</dbReference>
<dbReference type="InterPro" id="IPR052182">
    <property type="entry name" value="Glycogen/Maltodextrin_Phosph"/>
</dbReference>
<proteinExistence type="predicted"/>
<accession>A0A1I1HKS1</accession>
<dbReference type="PANTHER" id="PTHR42655:SF1">
    <property type="entry name" value="GLYCOGEN PHOSPHORYLASE"/>
    <property type="match status" value="1"/>
</dbReference>
<evidence type="ECO:0000313" key="1">
    <source>
        <dbReference type="EMBL" id="SFC24152.1"/>
    </source>
</evidence>
<keyword evidence="2" id="KW-1185">Reference proteome</keyword>
<dbReference type="Proteomes" id="UP000198598">
    <property type="component" value="Unassembled WGS sequence"/>
</dbReference>
<evidence type="ECO:0000313" key="2">
    <source>
        <dbReference type="Proteomes" id="UP000198598"/>
    </source>
</evidence>
<dbReference type="Gene3D" id="3.40.50.2000">
    <property type="entry name" value="Glycogen Phosphorylase B"/>
    <property type="match status" value="1"/>
</dbReference>
<dbReference type="PANTHER" id="PTHR42655">
    <property type="entry name" value="GLYCOGEN PHOSPHORYLASE"/>
    <property type="match status" value="1"/>
</dbReference>
<dbReference type="STRING" id="662367.SAMN05216167_101721"/>
<dbReference type="AlphaFoldDB" id="A0A1I1HKS1"/>
<organism evidence="1 2">
    <name type="scientific">Spirosoma endophyticum</name>
    <dbReference type="NCBI Taxonomy" id="662367"/>
    <lineage>
        <taxon>Bacteria</taxon>
        <taxon>Pseudomonadati</taxon>
        <taxon>Bacteroidota</taxon>
        <taxon>Cytophagia</taxon>
        <taxon>Cytophagales</taxon>
        <taxon>Cytophagaceae</taxon>
        <taxon>Spirosoma</taxon>
    </lineage>
</organism>
<protein>
    <submittedName>
        <fullName evidence="1">Carbohydrate phosphorylase</fullName>
    </submittedName>
</protein>
<dbReference type="EMBL" id="FOLQ01000001">
    <property type="protein sequence ID" value="SFC24152.1"/>
    <property type="molecule type" value="Genomic_DNA"/>
</dbReference>
<reference evidence="1 2" key="1">
    <citation type="submission" date="2016-10" db="EMBL/GenBank/DDBJ databases">
        <authorList>
            <person name="de Groot N.N."/>
        </authorList>
    </citation>
    <scope>NUCLEOTIDE SEQUENCE [LARGE SCALE GENOMIC DNA]</scope>
    <source>
        <strain evidence="1 2">DSM 26130</strain>
    </source>
</reference>
<gene>
    <name evidence="1" type="ORF">SAMN05216167_101721</name>
</gene>